<dbReference type="Gramene" id="KCW63658">
    <property type="protein sequence ID" value="KCW63658"/>
    <property type="gene ID" value="EUGRSUZ_G01299"/>
</dbReference>
<reference evidence="1" key="1">
    <citation type="submission" date="2013-07" db="EMBL/GenBank/DDBJ databases">
        <title>The genome of Eucalyptus grandis.</title>
        <authorList>
            <person name="Schmutz J."/>
            <person name="Hayes R."/>
            <person name="Myburg A."/>
            <person name="Tuskan G."/>
            <person name="Grattapaglia D."/>
            <person name="Rokhsar D.S."/>
        </authorList>
    </citation>
    <scope>NUCLEOTIDE SEQUENCE</scope>
    <source>
        <tissue evidence="1">Leaf extractions</tissue>
    </source>
</reference>
<accession>A0A059BC08</accession>
<dbReference type="EMBL" id="KK198759">
    <property type="protein sequence ID" value="KCW63658.1"/>
    <property type="molecule type" value="Genomic_DNA"/>
</dbReference>
<proteinExistence type="predicted"/>
<dbReference type="AlphaFoldDB" id="A0A059BC08"/>
<sequence length="74" mass="8170">MDGIVVGIGSVGIVGRDGMDGVVVCSRWRAPKLMLAVERTRAMKRTNLFEEVLMSATGVWILCCERLKDLKLMS</sequence>
<gene>
    <name evidence="1" type="ORF">EUGRSUZ_G01299</name>
</gene>
<name>A0A059BC08_EUCGR</name>
<organism evidence="1">
    <name type="scientific">Eucalyptus grandis</name>
    <name type="common">Flooded gum</name>
    <dbReference type="NCBI Taxonomy" id="71139"/>
    <lineage>
        <taxon>Eukaryota</taxon>
        <taxon>Viridiplantae</taxon>
        <taxon>Streptophyta</taxon>
        <taxon>Embryophyta</taxon>
        <taxon>Tracheophyta</taxon>
        <taxon>Spermatophyta</taxon>
        <taxon>Magnoliopsida</taxon>
        <taxon>eudicotyledons</taxon>
        <taxon>Gunneridae</taxon>
        <taxon>Pentapetalae</taxon>
        <taxon>rosids</taxon>
        <taxon>malvids</taxon>
        <taxon>Myrtales</taxon>
        <taxon>Myrtaceae</taxon>
        <taxon>Myrtoideae</taxon>
        <taxon>Eucalypteae</taxon>
        <taxon>Eucalyptus</taxon>
    </lineage>
</organism>
<dbReference type="InParanoid" id="A0A059BC08"/>
<protein>
    <submittedName>
        <fullName evidence="1">Uncharacterized protein</fullName>
    </submittedName>
</protein>
<evidence type="ECO:0000313" key="1">
    <source>
        <dbReference type="EMBL" id="KCW63658.1"/>
    </source>
</evidence>